<dbReference type="GO" id="GO:0006152">
    <property type="term" value="P:purine nucleoside catabolic process"/>
    <property type="evidence" value="ECO:0007669"/>
    <property type="project" value="TreeGrafter"/>
</dbReference>
<sequence>MSAKQKVIIDCDPGIDDSLALLLALNSPELDVIGITIVCGNVPVSLGADNALKILRLGKRLDIPVYIGAKKPLIRDYISAQDTHGVDGLGETNIPAVTNVYAKSGAIDFINQSLIQYPDLTIIAIGPLTNIAIALKKQPTAWKSLKNFISMGGAYKSYGNCSPVAEYNYWCDPDAANYVYSSLPCKITMVGLDVTRKIVLTPNILEYICAINPKMGSFIRAITRFYFDFHWQQEKVIGCVINDPLAIAYAITPTLCEGFDAYTQIETIGISLGQSIVDAQNIFKHVTNSHILTKVDDFKFMHMFLERIATAKEPELTQTLAQIMVKKGRSTHE</sequence>
<evidence type="ECO:0000256" key="1">
    <source>
        <dbReference type="ARBA" id="ARBA00022801"/>
    </source>
</evidence>
<comment type="caution">
    <text evidence="4">The sequence shown here is derived from an EMBL/GenBank/DDBJ whole genome shotgun (WGS) entry which is preliminary data.</text>
</comment>
<keyword evidence="2" id="KW-0326">Glycosidase</keyword>
<dbReference type="InterPro" id="IPR036452">
    <property type="entry name" value="Ribo_hydro-like"/>
</dbReference>
<name>A0A9X2FH19_9LACO</name>
<evidence type="ECO:0000256" key="2">
    <source>
        <dbReference type="ARBA" id="ARBA00023295"/>
    </source>
</evidence>
<keyword evidence="1 4" id="KW-0378">Hydrolase</keyword>
<dbReference type="InterPro" id="IPR001910">
    <property type="entry name" value="Inosine/uridine_hydrolase_dom"/>
</dbReference>
<reference evidence="4 5" key="1">
    <citation type="journal article" date="2023" name="Int. J. Syst. Evol. Microbiol.">
        <title>Ligilactobacillus ubinensis sp. nov., a novel species isolated from the wild ferment of a durian fruit (Durio zibethinus).</title>
        <authorList>
            <person name="Heng Y.C."/>
            <person name="Menon N."/>
            <person name="Chen B."/>
            <person name="Loo B.Z.L."/>
            <person name="Wong G.W.J."/>
            <person name="Lim A.C.H."/>
            <person name="Silvaraju S."/>
            <person name="Kittelmann S."/>
        </authorList>
    </citation>
    <scope>NUCLEOTIDE SEQUENCE [LARGE SCALE GENOMIC DNA]</scope>
    <source>
        <strain evidence="4 5">WILCCON 0076</strain>
    </source>
</reference>
<dbReference type="GO" id="GO:0005829">
    <property type="term" value="C:cytosol"/>
    <property type="evidence" value="ECO:0007669"/>
    <property type="project" value="TreeGrafter"/>
</dbReference>
<dbReference type="Proteomes" id="UP001139006">
    <property type="component" value="Unassembled WGS sequence"/>
</dbReference>
<proteinExistence type="predicted"/>
<dbReference type="Gene3D" id="3.90.245.10">
    <property type="entry name" value="Ribonucleoside hydrolase-like"/>
    <property type="match status" value="1"/>
</dbReference>
<gene>
    <name evidence="4" type="ORF">LB941_02105</name>
</gene>
<evidence type="ECO:0000259" key="3">
    <source>
        <dbReference type="Pfam" id="PF01156"/>
    </source>
</evidence>
<keyword evidence="5" id="KW-1185">Reference proteome</keyword>
<protein>
    <submittedName>
        <fullName evidence="4">Nucleoside hydrolase</fullName>
    </submittedName>
</protein>
<dbReference type="AlphaFoldDB" id="A0A9X2FH19"/>
<dbReference type="PANTHER" id="PTHR12304:SF4">
    <property type="entry name" value="URIDINE NUCLEOSIDASE"/>
    <property type="match status" value="1"/>
</dbReference>
<dbReference type="SUPFAM" id="SSF53590">
    <property type="entry name" value="Nucleoside hydrolase"/>
    <property type="match status" value="1"/>
</dbReference>
<dbReference type="GO" id="GO:0008477">
    <property type="term" value="F:purine nucleosidase activity"/>
    <property type="evidence" value="ECO:0007669"/>
    <property type="project" value="TreeGrafter"/>
</dbReference>
<dbReference type="PANTHER" id="PTHR12304">
    <property type="entry name" value="INOSINE-URIDINE PREFERRING NUCLEOSIDE HYDROLASE"/>
    <property type="match status" value="1"/>
</dbReference>
<dbReference type="Pfam" id="PF01156">
    <property type="entry name" value="IU_nuc_hydro"/>
    <property type="match status" value="1"/>
</dbReference>
<feature type="domain" description="Inosine/uridine-preferring nucleoside hydrolase" evidence="3">
    <location>
        <begin position="7"/>
        <end position="301"/>
    </location>
</feature>
<dbReference type="InterPro" id="IPR023186">
    <property type="entry name" value="IUNH"/>
</dbReference>
<accession>A0A9X2FH19</accession>
<evidence type="ECO:0000313" key="5">
    <source>
        <dbReference type="Proteomes" id="UP001139006"/>
    </source>
</evidence>
<organism evidence="4 5">
    <name type="scientific">Ligilactobacillus ubinensis</name>
    <dbReference type="NCBI Taxonomy" id="2876789"/>
    <lineage>
        <taxon>Bacteria</taxon>
        <taxon>Bacillati</taxon>
        <taxon>Bacillota</taxon>
        <taxon>Bacilli</taxon>
        <taxon>Lactobacillales</taxon>
        <taxon>Lactobacillaceae</taxon>
        <taxon>Ligilactobacillus</taxon>
    </lineage>
</organism>
<evidence type="ECO:0000313" key="4">
    <source>
        <dbReference type="EMBL" id="MCP0886127.1"/>
    </source>
</evidence>
<dbReference type="RefSeq" id="WP_253359098.1">
    <property type="nucleotide sequence ID" value="NZ_JAIULA010000003.1"/>
</dbReference>
<dbReference type="EMBL" id="JAIULA010000003">
    <property type="protein sequence ID" value="MCP0886127.1"/>
    <property type="molecule type" value="Genomic_DNA"/>
</dbReference>